<dbReference type="AlphaFoldDB" id="A0A6L9MN60"/>
<comment type="subcellular location">
    <subcellularLocation>
        <location evidence="1">Cell membrane</location>
        <topology evidence="1">Multi-pass membrane protein</topology>
    </subcellularLocation>
</comment>
<feature type="transmembrane region" description="Helical" evidence="7">
    <location>
        <begin position="800"/>
        <end position="824"/>
    </location>
</feature>
<proteinExistence type="inferred from homology"/>
<dbReference type="GO" id="GO:0098797">
    <property type="term" value="C:plasma membrane protein complex"/>
    <property type="evidence" value="ECO:0007669"/>
    <property type="project" value="TreeGrafter"/>
</dbReference>
<sequence length="841" mass="86375">MTTRTDLVSARLALRWLILGEARAHPARFLGTMIAIAVGVALGFAIHLINGSALASFDGAVRSVNGAADLQVRAASPLGFDEMLYPRIMDSPGVGDASPVVALDAQAGEARFTLLGLDILRAAAVTPSLVGQQSGGPDSGGANVFDESALFVSRAVLDATGGAVGETLSVNANGRTVALVIAGILPGVGDGQAIGVMDIAAVQWRFDRLGRLDRVDLSLAHRGAAERSLSQWLPGDVVLGSDETELAQGSALSRAYRVNLDMLALVALVTGGFLVFSAQSLSVARRLRAFALVRTLGLPRRGIVAVVALEGLAIGIVGALLGLALGAALASFALRWFGGDLGAGYFRGGDVRIVFQPFAAAVFFALGIAAAMLGSVLPARAASQAAPAAALKNSGDMLDPRVAVPFLPALVLIAAGALASLLPPVGGLPVFGFVGMALLLAGGVAGVPWLARRLLAPLAVRRTTSVPGLLAVRHVHGAPAEAATALCGIVASTALVIAMATMVTSFRGAVDEWLGEVLSSDLYLRAEGSAGFDPALQARLAGVPGVAGLSFSRQIPLTLIPDQPPVALIARSLDGPQASLVLIEEAAAQVPGSIPVWVSEPAARLYGWRVGDAVDLPIGAGEALTVSGIWRDYSRQQGALVIRGEDYTRLTGDADRDEASVTIDPGADPDAVGRTLLEALPAELRSSVSIAQPATLRRFALELFDRSFAVTYVLQAVAILVGLAGVAATMSSQTIARVREFGMLAHLGVEKRQIMAMLGIEGALLGVIGGIAGVLLGGALSQILIHVINPQSFNWTMATIVPVGTITAVFAALVFAASVTAMLAGRRATATNAVLAVREDW</sequence>
<protein>
    <submittedName>
        <fullName evidence="9">FtsX-like permease family protein</fullName>
    </submittedName>
</protein>
<dbReference type="PANTHER" id="PTHR30489">
    <property type="entry name" value="LIPOPROTEIN-RELEASING SYSTEM TRANSMEMBRANE PROTEIN LOLE"/>
    <property type="match status" value="1"/>
</dbReference>
<evidence type="ECO:0000256" key="7">
    <source>
        <dbReference type="SAM" id="Phobius"/>
    </source>
</evidence>
<evidence type="ECO:0000256" key="1">
    <source>
        <dbReference type="ARBA" id="ARBA00004651"/>
    </source>
</evidence>
<feature type="transmembrane region" description="Helical" evidence="7">
    <location>
        <begin position="305"/>
        <end position="338"/>
    </location>
</feature>
<evidence type="ECO:0000256" key="5">
    <source>
        <dbReference type="ARBA" id="ARBA00022989"/>
    </source>
</evidence>
<keyword evidence="6 7" id="KW-0472">Membrane</keyword>
<evidence type="ECO:0000256" key="6">
    <source>
        <dbReference type="ARBA" id="ARBA00023136"/>
    </source>
</evidence>
<keyword evidence="10" id="KW-1185">Reference proteome</keyword>
<evidence type="ECO:0000313" key="10">
    <source>
        <dbReference type="Proteomes" id="UP000476332"/>
    </source>
</evidence>
<gene>
    <name evidence="9" type="ORF">GTW51_20960</name>
</gene>
<accession>A0A6L9MN60</accession>
<dbReference type="InterPro" id="IPR003838">
    <property type="entry name" value="ABC3_permease_C"/>
</dbReference>
<feature type="domain" description="ABC3 transporter permease C-terminal" evidence="8">
    <location>
        <begin position="263"/>
        <end position="384"/>
    </location>
</feature>
<feature type="domain" description="ABC3 transporter permease C-terminal" evidence="8">
    <location>
        <begin position="716"/>
        <end position="832"/>
    </location>
</feature>
<keyword evidence="3" id="KW-1003">Cell membrane</keyword>
<comment type="similarity">
    <text evidence="2">Belongs to the ABC-4 integral membrane protein family. LolC/E subfamily.</text>
</comment>
<organism evidence="9 10">
    <name type="scientific">Aurantimonas aggregata</name>
    <dbReference type="NCBI Taxonomy" id="2047720"/>
    <lineage>
        <taxon>Bacteria</taxon>
        <taxon>Pseudomonadati</taxon>
        <taxon>Pseudomonadota</taxon>
        <taxon>Alphaproteobacteria</taxon>
        <taxon>Hyphomicrobiales</taxon>
        <taxon>Aurantimonadaceae</taxon>
        <taxon>Aurantimonas</taxon>
    </lineage>
</organism>
<dbReference type="Proteomes" id="UP000476332">
    <property type="component" value="Unassembled WGS sequence"/>
</dbReference>
<reference evidence="9 10" key="1">
    <citation type="submission" date="2020-01" db="EMBL/GenBank/DDBJ databases">
        <title>Genomes of bacteria type strains.</title>
        <authorList>
            <person name="Chen J."/>
            <person name="Zhu S."/>
            <person name="Chen J."/>
        </authorList>
    </citation>
    <scope>NUCLEOTIDE SEQUENCE [LARGE SCALE GENOMIC DNA]</scope>
    <source>
        <strain evidence="9 10">KCTC 52919</strain>
    </source>
</reference>
<evidence type="ECO:0000256" key="3">
    <source>
        <dbReference type="ARBA" id="ARBA00022475"/>
    </source>
</evidence>
<feature type="transmembrane region" description="Helical" evidence="7">
    <location>
        <begin position="402"/>
        <end position="422"/>
    </location>
</feature>
<evidence type="ECO:0000259" key="8">
    <source>
        <dbReference type="Pfam" id="PF02687"/>
    </source>
</evidence>
<dbReference type="GO" id="GO:0044874">
    <property type="term" value="P:lipoprotein localization to outer membrane"/>
    <property type="evidence" value="ECO:0007669"/>
    <property type="project" value="TreeGrafter"/>
</dbReference>
<feature type="transmembrane region" description="Helical" evidence="7">
    <location>
        <begin position="29"/>
        <end position="49"/>
    </location>
</feature>
<feature type="transmembrane region" description="Helical" evidence="7">
    <location>
        <begin position="762"/>
        <end position="788"/>
    </location>
</feature>
<evidence type="ECO:0000256" key="4">
    <source>
        <dbReference type="ARBA" id="ARBA00022692"/>
    </source>
</evidence>
<evidence type="ECO:0000256" key="2">
    <source>
        <dbReference type="ARBA" id="ARBA00005236"/>
    </source>
</evidence>
<comment type="caution">
    <text evidence="9">The sequence shown here is derived from an EMBL/GenBank/DDBJ whole genome shotgun (WGS) entry which is preliminary data.</text>
</comment>
<dbReference type="InterPro" id="IPR051447">
    <property type="entry name" value="Lipoprotein-release_system"/>
</dbReference>
<name>A0A6L9MN60_9HYPH</name>
<feature type="transmembrane region" description="Helical" evidence="7">
    <location>
        <begin position="358"/>
        <end position="381"/>
    </location>
</feature>
<keyword evidence="5 7" id="KW-1133">Transmembrane helix</keyword>
<feature type="transmembrane region" description="Helical" evidence="7">
    <location>
        <begin position="428"/>
        <end position="451"/>
    </location>
</feature>
<dbReference type="Pfam" id="PF02687">
    <property type="entry name" value="FtsX"/>
    <property type="match status" value="2"/>
</dbReference>
<feature type="transmembrane region" description="Helical" evidence="7">
    <location>
        <begin position="262"/>
        <end position="284"/>
    </location>
</feature>
<feature type="transmembrane region" description="Helical" evidence="7">
    <location>
        <begin position="483"/>
        <end position="506"/>
    </location>
</feature>
<feature type="transmembrane region" description="Helical" evidence="7">
    <location>
        <begin position="709"/>
        <end position="730"/>
    </location>
</feature>
<keyword evidence="4 7" id="KW-0812">Transmembrane</keyword>
<dbReference type="RefSeq" id="WP_163045995.1">
    <property type="nucleotide sequence ID" value="NZ_JAAAMJ010000029.1"/>
</dbReference>
<evidence type="ECO:0000313" key="9">
    <source>
        <dbReference type="EMBL" id="NDV89142.1"/>
    </source>
</evidence>
<dbReference type="EMBL" id="JAAAMJ010000029">
    <property type="protein sequence ID" value="NDV89142.1"/>
    <property type="molecule type" value="Genomic_DNA"/>
</dbReference>
<dbReference type="PANTHER" id="PTHR30489:SF0">
    <property type="entry name" value="LIPOPROTEIN-RELEASING SYSTEM TRANSMEMBRANE PROTEIN LOLE"/>
    <property type="match status" value="1"/>
</dbReference>